<gene>
    <name evidence="9" type="ORF">DFR41_101562</name>
</gene>
<feature type="transmembrane region" description="Helical" evidence="5">
    <location>
        <begin position="305"/>
        <end position="326"/>
    </location>
</feature>
<dbReference type="PANTHER" id="PTHR37422">
    <property type="entry name" value="TEICHURONIC ACID BIOSYNTHESIS PROTEIN TUAE"/>
    <property type="match status" value="1"/>
</dbReference>
<evidence type="ECO:0000256" key="2">
    <source>
        <dbReference type="ARBA" id="ARBA00022692"/>
    </source>
</evidence>
<evidence type="ECO:0000256" key="1">
    <source>
        <dbReference type="ARBA" id="ARBA00004141"/>
    </source>
</evidence>
<dbReference type="Pfam" id="PF11846">
    <property type="entry name" value="Wzy_C_2"/>
    <property type="match status" value="1"/>
</dbReference>
<dbReference type="PANTHER" id="PTHR37422:SF21">
    <property type="entry name" value="EXOQ-LIKE PROTEIN"/>
    <property type="match status" value="1"/>
</dbReference>
<proteinExistence type="predicted"/>
<evidence type="ECO:0000259" key="8">
    <source>
        <dbReference type="Pfam" id="PF15864"/>
    </source>
</evidence>
<feature type="transmembrane region" description="Helical" evidence="5">
    <location>
        <begin position="94"/>
        <end position="115"/>
    </location>
</feature>
<dbReference type="InterPro" id="IPR021797">
    <property type="entry name" value="Wzy_C_2"/>
</dbReference>
<accession>A0A370FM83</accession>
<comment type="caution">
    <text evidence="9">The sequence shown here is derived from an EMBL/GenBank/DDBJ whole genome shotgun (WGS) entry which is preliminary data.</text>
</comment>
<name>A0A370FM83_9BURK</name>
<keyword evidence="4 5" id="KW-0472">Membrane</keyword>
<feature type="transmembrane region" description="Helical" evidence="5">
    <location>
        <begin position="239"/>
        <end position="254"/>
    </location>
</feature>
<protein>
    <submittedName>
        <fullName evidence="9">Pilin glycosylation ligase PglL</fullName>
    </submittedName>
</protein>
<dbReference type="AlphaFoldDB" id="A0A370FM83"/>
<comment type="subcellular location">
    <subcellularLocation>
        <location evidence="1">Membrane</location>
        <topology evidence="1">Multi-pass membrane protein</topology>
    </subcellularLocation>
</comment>
<feature type="transmembrane region" description="Helical" evidence="5">
    <location>
        <begin position="40"/>
        <end position="73"/>
    </location>
</feature>
<evidence type="ECO:0000259" key="7">
    <source>
        <dbReference type="Pfam" id="PF11846"/>
    </source>
</evidence>
<dbReference type="Pfam" id="PF15864">
    <property type="entry name" value="PglL_A"/>
    <property type="match status" value="1"/>
</dbReference>
<evidence type="ECO:0000313" key="10">
    <source>
        <dbReference type="Proteomes" id="UP000255265"/>
    </source>
</evidence>
<feature type="domain" description="Virulence factor membrane-bound polymerase C-terminal" evidence="7">
    <location>
        <begin position="240"/>
        <end position="432"/>
    </location>
</feature>
<dbReference type="EMBL" id="QQAV01000001">
    <property type="protein sequence ID" value="RDI28806.1"/>
    <property type="molecule type" value="Genomic_DNA"/>
</dbReference>
<keyword evidence="9" id="KW-0436">Ligase</keyword>
<evidence type="ECO:0000256" key="3">
    <source>
        <dbReference type="ARBA" id="ARBA00022989"/>
    </source>
</evidence>
<feature type="domain" description="O-antigen ligase-related" evidence="6">
    <location>
        <begin position="41"/>
        <end position="217"/>
    </location>
</feature>
<dbReference type="InterPro" id="IPR051533">
    <property type="entry name" value="WaaL-like"/>
</dbReference>
<dbReference type="InterPro" id="IPR031726">
    <property type="entry name" value="PglL_A"/>
</dbReference>
<dbReference type="Proteomes" id="UP000255265">
    <property type="component" value="Unassembled WGS sequence"/>
</dbReference>
<dbReference type="InterPro" id="IPR007016">
    <property type="entry name" value="O-antigen_ligase-rel_domated"/>
</dbReference>
<evidence type="ECO:0000256" key="5">
    <source>
        <dbReference type="SAM" id="Phobius"/>
    </source>
</evidence>
<dbReference type="GO" id="GO:0016874">
    <property type="term" value="F:ligase activity"/>
    <property type="evidence" value="ECO:0007669"/>
    <property type="project" value="UniProtKB-KW"/>
</dbReference>
<sequence length="439" mass="48034">MAYGNLRQRNQFATLLSMGLVALLWAHGRAGARGRRGLLAAGALLIAGLAASTSRTGLLQLGVIATGAGWMAWRERRPVEPGSAVPGGNLMRPLLPHPGWFLGALALYALLSWALPWSAVMVASFRAGGESAGADFQGMLTRLREGAPLGHSRWLLWHNVLWLIAQRPWTGWGWGQLSLAHYLAEYPGPRFVEILDNAHNLPLHLAVELGIPAAVLICGAFVWMVVAARPWQERDPAQLMAWGVLAMIVLHSLVEYPLWYGPFQLVFGLCLGMLWPGRRRACDVPHDAGAASIAVLQRQAARARWAARLTAAALLAVVAYAGWSYVRVSQPFLPAAERLAGWRDDPLAPLDPDGRDWLFARQARFAELALTPLTPQTAARVHALAQATLAFSPEPRVVVKLIDSARLLGLEQEAQFHLERLRVVYPEAYARWLAGKPPV</sequence>
<feature type="transmembrane region" description="Helical" evidence="5">
    <location>
        <begin position="209"/>
        <end position="227"/>
    </location>
</feature>
<keyword evidence="2 5" id="KW-0812">Transmembrane</keyword>
<feature type="domain" description="Protein glycosylation ligase" evidence="8">
    <location>
        <begin position="2"/>
        <end position="25"/>
    </location>
</feature>
<keyword evidence="10" id="KW-1185">Reference proteome</keyword>
<dbReference type="Pfam" id="PF04932">
    <property type="entry name" value="Wzy_C"/>
    <property type="match status" value="1"/>
</dbReference>
<dbReference type="GO" id="GO:0016020">
    <property type="term" value="C:membrane"/>
    <property type="evidence" value="ECO:0007669"/>
    <property type="project" value="UniProtKB-SubCell"/>
</dbReference>
<evidence type="ECO:0000313" key="9">
    <source>
        <dbReference type="EMBL" id="RDI28806.1"/>
    </source>
</evidence>
<keyword evidence="3 5" id="KW-1133">Transmembrane helix</keyword>
<evidence type="ECO:0000256" key="4">
    <source>
        <dbReference type="ARBA" id="ARBA00023136"/>
    </source>
</evidence>
<organism evidence="9 10">
    <name type="scientific">Pseudacidovorax intermedius</name>
    <dbReference type="NCBI Taxonomy" id="433924"/>
    <lineage>
        <taxon>Bacteria</taxon>
        <taxon>Pseudomonadati</taxon>
        <taxon>Pseudomonadota</taxon>
        <taxon>Betaproteobacteria</taxon>
        <taxon>Burkholderiales</taxon>
        <taxon>Comamonadaceae</taxon>
        <taxon>Pseudacidovorax</taxon>
    </lineage>
</organism>
<reference evidence="9 10" key="1">
    <citation type="submission" date="2018-07" db="EMBL/GenBank/DDBJ databases">
        <title>Genomic Encyclopedia of Type Strains, Phase IV (KMG-IV): sequencing the most valuable type-strain genomes for metagenomic binning, comparative biology and taxonomic classification.</title>
        <authorList>
            <person name="Goeker M."/>
        </authorList>
    </citation>
    <scope>NUCLEOTIDE SEQUENCE [LARGE SCALE GENOMIC DNA]</scope>
    <source>
        <strain evidence="9 10">DSM 21352</strain>
    </source>
</reference>
<evidence type="ECO:0000259" key="6">
    <source>
        <dbReference type="Pfam" id="PF04932"/>
    </source>
</evidence>